<dbReference type="EMBL" id="CACVBM020000221">
    <property type="protein sequence ID" value="CAA7016097.1"/>
    <property type="molecule type" value="Genomic_DNA"/>
</dbReference>
<organism evidence="2 3">
    <name type="scientific">Microthlaspi erraticum</name>
    <dbReference type="NCBI Taxonomy" id="1685480"/>
    <lineage>
        <taxon>Eukaryota</taxon>
        <taxon>Viridiplantae</taxon>
        <taxon>Streptophyta</taxon>
        <taxon>Embryophyta</taxon>
        <taxon>Tracheophyta</taxon>
        <taxon>Spermatophyta</taxon>
        <taxon>Magnoliopsida</taxon>
        <taxon>eudicotyledons</taxon>
        <taxon>Gunneridae</taxon>
        <taxon>Pentapetalae</taxon>
        <taxon>rosids</taxon>
        <taxon>malvids</taxon>
        <taxon>Brassicales</taxon>
        <taxon>Brassicaceae</taxon>
        <taxon>Coluteocarpeae</taxon>
        <taxon>Microthlaspi</taxon>
    </lineage>
</organism>
<dbReference type="SMART" id="SM00256">
    <property type="entry name" value="FBOX"/>
    <property type="match status" value="1"/>
</dbReference>
<feature type="domain" description="F-box" evidence="1">
    <location>
        <begin position="22"/>
        <end position="58"/>
    </location>
</feature>
<dbReference type="SUPFAM" id="SSF52047">
    <property type="entry name" value="RNI-like"/>
    <property type="match status" value="1"/>
</dbReference>
<sequence>MEETKAKGNCFKEPAGLSRAREDIISELPDSLISEILSYLPTKEAVRTCVLSNRWKSVWLLIPGLDLISSMFPNYNAFVSTIDRFLDSSRKENSCLHKLKLSIIKDENDQSCVPRWVDFVATRKLKHLDVQYLLMKRQCLEVMPLSLYICETLLYLRLYKVSLGRFECVSLPCVKTMRLENNLYVNDACLESLISSCPVLEDLIFVKRYKDDNVKVLRVHSQRLTSLSIEVGMCQDDYEYSGFIIDAPRLKFLNIQDATSKNKTISNPGSLISVNIYRSTDISANEVNFFTSLSGVRNMKITWGIFANFRTSFMSTRMSLTTVPPCLRSSLEFVEIERNQGLDKSLCESSNVLCRELSNFEETCSTFRSFRRRFYE</sequence>
<evidence type="ECO:0000313" key="2">
    <source>
        <dbReference type="EMBL" id="CAA7016097.1"/>
    </source>
</evidence>
<keyword evidence="3" id="KW-1185">Reference proteome</keyword>
<dbReference type="InterPro" id="IPR032675">
    <property type="entry name" value="LRR_dom_sf"/>
</dbReference>
<dbReference type="InterPro" id="IPR036047">
    <property type="entry name" value="F-box-like_dom_sf"/>
</dbReference>
<accession>A0A6D2HS28</accession>
<dbReference type="PROSITE" id="PS50181">
    <property type="entry name" value="FBOX"/>
    <property type="match status" value="1"/>
</dbReference>
<dbReference type="SUPFAM" id="SSF81383">
    <property type="entry name" value="F-box domain"/>
    <property type="match status" value="1"/>
</dbReference>
<dbReference type="Gene3D" id="1.20.1280.50">
    <property type="match status" value="1"/>
</dbReference>
<dbReference type="CDD" id="cd22160">
    <property type="entry name" value="F-box_AtFBL13-like"/>
    <property type="match status" value="1"/>
</dbReference>
<dbReference type="InterPro" id="IPR001810">
    <property type="entry name" value="F-box_dom"/>
</dbReference>
<dbReference type="InterPro" id="IPR053781">
    <property type="entry name" value="F-box_AtFBL13-like"/>
</dbReference>
<dbReference type="Gene3D" id="3.80.10.10">
    <property type="entry name" value="Ribonuclease Inhibitor"/>
    <property type="match status" value="1"/>
</dbReference>
<evidence type="ECO:0000259" key="1">
    <source>
        <dbReference type="PROSITE" id="PS50181"/>
    </source>
</evidence>
<dbReference type="InterPro" id="IPR055411">
    <property type="entry name" value="LRR_FXL15/At3g58940/PEG3-like"/>
</dbReference>
<protein>
    <recommendedName>
        <fullName evidence="1">F-box domain-containing protein</fullName>
    </recommendedName>
</protein>
<dbReference type="Pfam" id="PF24758">
    <property type="entry name" value="LRR_At5g56370"/>
    <property type="match status" value="1"/>
</dbReference>
<reference evidence="2" key="1">
    <citation type="submission" date="2020-01" db="EMBL/GenBank/DDBJ databases">
        <authorList>
            <person name="Mishra B."/>
        </authorList>
    </citation>
    <scope>NUCLEOTIDE SEQUENCE [LARGE SCALE GENOMIC DNA]</scope>
</reference>
<dbReference type="AlphaFoldDB" id="A0A6D2HS28"/>
<dbReference type="OrthoDB" id="1105129at2759"/>
<proteinExistence type="predicted"/>
<evidence type="ECO:0000313" key="3">
    <source>
        <dbReference type="Proteomes" id="UP000467841"/>
    </source>
</evidence>
<comment type="caution">
    <text evidence="2">The sequence shown here is derived from an EMBL/GenBank/DDBJ whole genome shotgun (WGS) entry which is preliminary data.</text>
</comment>
<dbReference type="Proteomes" id="UP000467841">
    <property type="component" value="Unassembled WGS sequence"/>
</dbReference>
<dbReference type="PANTHER" id="PTHR31900:SF25">
    <property type="entry name" value="FBD DOMAIN-CONTAINING PROTEIN"/>
    <property type="match status" value="1"/>
</dbReference>
<dbReference type="PANTHER" id="PTHR31900">
    <property type="entry name" value="F-BOX/RNI SUPERFAMILY PROTEIN-RELATED"/>
    <property type="match status" value="1"/>
</dbReference>
<dbReference type="InterPro" id="IPR050232">
    <property type="entry name" value="FBL13/AtMIF1-like"/>
</dbReference>
<dbReference type="Pfam" id="PF00646">
    <property type="entry name" value="F-box"/>
    <property type="match status" value="1"/>
</dbReference>
<name>A0A6D2HS28_9BRAS</name>
<gene>
    <name evidence="2" type="ORF">MERR_LOCUS3332</name>
</gene>